<evidence type="ECO:0000259" key="11">
    <source>
        <dbReference type="Pfam" id="PF16177"/>
    </source>
</evidence>
<feature type="binding site" evidence="8">
    <location>
        <position position="539"/>
    </location>
    <ligand>
        <name>Mg(2+)</name>
        <dbReference type="ChEBI" id="CHEBI:18420"/>
    </ligand>
</feature>
<dbReference type="InterPro" id="IPR011904">
    <property type="entry name" value="Ac_CoA_lig"/>
</dbReference>
<dbReference type="GO" id="GO:0003987">
    <property type="term" value="F:acetate-CoA ligase activity"/>
    <property type="evidence" value="ECO:0007669"/>
    <property type="project" value="UniProtKB-UniRule"/>
</dbReference>
<evidence type="ECO:0000256" key="8">
    <source>
        <dbReference type="HAMAP-Rule" id="MF_01123"/>
    </source>
</evidence>
<comment type="caution">
    <text evidence="12">The sequence shown here is derived from an EMBL/GenBank/DDBJ whole genome shotgun (WGS) entry which is preliminary data.</text>
</comment>
<sequence length="651" mass="72642">MTKITKHPISADIINNALITEQQYHDEYQLSLQDPDAFWGEKGKIVDWIKPYTRVKNTSFDPGHINIRWFEDGTLNLSANCLDRHLSQRGDHTAIIWEGDDPSHSKNITYRELHAEVCRFANVLKQCGIQKGDVVAIYMPMVPEAAVAMLACARIGAIHTVIFAGFSPEAVSGRIIDCKAKLVITADEGLRAGRSIPLKKNVDDALLNPQITTISNVIVYRRTGNQKNWVNGRDLWWHELMQNASNDCPAEEMNAEDPLFILYTSGSTGKPKGVLHTTGGYLVYASLTFKYTFDYHDDEVYWCTADVGWVTGHSYLLYGPLSNGAKTLMFEGVPNYPAVNRMSQIVDKHQVNILYTAPTAIRALMAEGDKAIEGTNRNSLRILGSVGEPINPEAWEWFYKKMGNSRCPIVDTWWQTETGGFMITPLPGAIALKPGSATLPFFGVRPALVDNMGEIIEGAQEGNLVIVDSWPGQARTLYGDHYRFEQTYFSTFKGMYFSGDGARRDDEGYYWITGRVDDVLNISGHRLGTAEIESALVSHPKIAEAAVVGIPHNIKGQAIYAYVTLNHGEEPSPELYTDVRQWVRKEISPIATPDILHWTDSLPKTRSGKIMRRILRKIATGDTSNLGDISTLADPSVVEKLLEEKQSMNMP</sequence>
<dbReference type="SUPFAM" id="SSF56801">
    <property type="entry name" value="Acetyl-CoA synthetase-like"/>
    <property type="match status" value="1"/>
</dbReference>
<dbReference type="InterPro" id="IPR000873">
    <property type="entry name" value="AMP-dep_synth/lig_dom"/>
</dbReference>
<feature type="domain" description="Acetyl-coenzyme A synthetase N-terminal" evidence="11">
    <location>
        <begin position="24"/>
        <end position="81"/>
    </location>
</feature>
<dbReference type="FunFam" id="3.30.300.30:FF:000004">
    <property type="entry name" value="Acetyl-coenzyme A synthetase"/>
    <property type="match status" value="1"/>
</dbReference>
<evidence type="ECO:0000259" key="10">
    <source>
        <dbReference type="Pfam" id="PF13193"/>
    </source>
</evidence>
<dbReference type="FunFam" id="3.40.50.12780:FF:000001">
    <property type="entry name" value="Acetyl-coenzyme A synthetase"/>
    <property type="match status" value="1"/>
</dbReference>
<evidence type="ECO:0000313" key="13">
    <source>
        <dbReference type="Proteomes" id="UP000053226"/>
    </source>
</evidence>
<dbReference type="Pfam" id="PF00501">
    <property type="entry name" value="AMP-binding"/>
    <property type="match status" value="1"/>
</dbReference>
<dbReference type="Gene3D" id="3.30.300.30">
    <property type="match status" value="1"/>
</dbReference>
<evidence type="ECO:0000256" key="2">
    <source>
        <dbReference type="ARBA" id="ARBA00022598"/>
    </source>
</evidence>
<comment type="function">
    <text evidence="8">Enables the cell to use acetate during aerobic growth to generate energy via the TCA cycle, and biosynthetic compounds via the glyoxylate shunt. Acetylates CheY, the response regulator involved in flagellar movement and chemotaxis.</text>
</comment>
<keyword evidence="6 8" id="KW-0460">Magnesium</keyword>
<dbReference type="PANTHER" id="PTHR24095">
    <property type="entry name" value="ACETYL-COENZYME A SYNTHETASE"/>
    <property type="match status" value="1"/>
</dbReference>
<dbReference type="InterPro" id="IPR042099">
    <property type="entry name" value="ANL_N_sf"/>
</dbReference>
<feature type="binding site" evidence="8">
    <location>
        <position position="311"/>
    </location>
    <ligand>
        <name>CoA</name>
        <dbReference type="ChEBI" id="CHEBI:57287"/>
    </ligand>
</feature>
<comment type="PTM">
    <text evidence="8">Acetylated. Deacetylation by the SIR2-homolog deacetylase activates the enzyme.</text>
</comment>
<dbReference type="GO" id="GO:0016208">
    <property type="term" value="F:AMP binding"/>
    <property type="evidence" value="ECO:0007669"/>
    <property type="project" value="InterPro"/>
</dbReference>
<name>A0A0N0IBA2_9GAMM</name>
<accession>A0A0N0IBA2</accession>
<feature type="binding site" evidence="8">
    <location>
        <position position="537"/>
    </location>
    <ligand>
        <name>Mg(2+)</name>
        <dbReference type="ChEBI" id="CHEBI:18420"/>
    </ligand>
</feature>
<protein>
    <recommendedName>
        <fullName evidence="8">Acetyl-coenzyme A synthetase</fullName>
        <shortName evidence="8">AcCoA synthetase</shortName>
        <shortName evidence="8">Acs</shortName>
        <ecNumber evidence="8">6.2.1.1</ecNumber>
    </recommendedName>
    <alternativeName>
        <fullName evidence="8">Acetate--CoA ligase</fullName>
    </alternativeName>
    <alternativeName>
        <fullName evidence="8">Acyl-activating enzyme</fullName>
    </alternativeName>
</protein>
<dbReference type="InterPro" id="IPR045851">
    <property type="entry name" value="AMP-bd_C_sf"/>
</dbReference>
<proteinExistence type="inferred from homology"/>
<evidence type="ECO:0000256" key="7">
    <source>
        <dbReference type="ARBA" id="ARBA00022990"/>
    </source>
</evidence>
<feature type="binding site" evidence="8">
    <location>
        <position position="523"/>
    </location>
    <ligand>
        <name>CoA</name>
        <dbReference type="ChEBI" id="CHEBI:57287"/>
    </ligand>
</feature>
<evidence type="ECO:0000256" key="1">
    <source>
        <dbReference type="ARBA" id="ARBA00006432"/>
    </source>
</evidence>
<dbReference type="InterPro" id="IPR025110">
    <property type="entry name" value="AMP-bd_C"/>
</dbReference>
<comment type="function">
    <text evidence="8">Catalyzes the conversion of acetate into acetyl-CoA (AcCoA), an essential intermediate at the junction of anabolic and catabolic pathways. Acs undergoes a two-step reaction. In the first half reaction, Acs combines acetate with ATP to form acetyl-adenylate (AcAMP) intermediate. In the second half reaction, it can then transfer the acetyl group from AcAMP to the sulfhydryl group of CoA, forming the product AcCoA.</text>
</comment>
<keyword evidence="3 8" id="KW-0479">Metal-binding</keyword>
<feature type="binding site" evidence="8">
    <location>
        <position position="335"/>
    </location>
    <ligand>
        <name>CoA</name>
        <dbReference type="ChEBI" id="CHEBI:57287"/>
    </ligand>
</feature>
<feature type="binding site" evidence="8">
    <location>
        <begin position="191"/>
        <end position="194"/>
    </location>
    <ligand>
        <name>CoA</name>
        <dbReference type="ChEBI" id="CHEBI:57287"/>
    </ligand>
</feature>
<keyword evidence="5 8" id="KW-0067">ATP-binding</keyword>
<evidence type="ECO:0000256" key="5">
    <source>
        <dbReference type="ARBA" id="ARBA00022840"/>
    </source>
</evidence>
<feature type="binding site" evidence="8">
    <location>
        <position position="500"/>
    </location>
    <ligand>
        <name>ATP</name>
        <dbReference type="ChEBI" id="CHEBI:30616"/>
    </ligand>
</feature>
<dbReference type="GO" id="GO:0005829">
    <property type="term" value="C:cytosol"/>
    <property type="evidence" value="ECO:0007669"/>
    <property type="project" value="TreeGrafter"/>
</dbReference>
<dbReference type="InterPro" id="IPR032387">
    <property type="entry name" value="ACAS_N"/>
</dbReference>
<dbReference type="AlphaFoldDB" id="A0A0N0IBA2"/>
<keyword evidence="7 8" id="KW-0007">Acetylation</keyword>
<evidence type="ECO:0000256" key="4">
    <source>
        <dbReference type="ARBA" id="ARBA00022741"/>
    </source>
</evidence>
<dbReference type="Proteomes" id="UP000053226">
    <property type="component" value="Unassembled WGS sequence"/>
</dbReference>
<evidence type="ECO:0000256" key="3">
    <source>
        <dbReference type="ARBA" id="ARBA00022723"/>
    </source>
</evidence>
<dbReference type="NCBIfam" id="NF001208">
    <property type="entry name" value="PRK00174.1"/>
    <property type="match status" value="1"/>
</dbReference>
<evidence type="ECO:0000259" key="9">
    <source>
        <dbReference type="Pfam" id="PF00501"/>
    </source>
</evidence>
<dbReference type="Pfam" id="PF16177">
    <property type="entry name" value="ACAS_N"/>
    <property type="match status" value="1"/>
</dbReference>
<keyword evidence="2 8" id="KW-0436">Ligase</keyword>
<feature type="binding site" evidence="8">
    <location>
        <position position="584"/>
    </location>
    <ligand>
        <name>CoA</name>
        <dbReference type="ChEBI" id="CHEBI:57287"/>
    </ligand>
</feature>
<dbReference type="EC" id="6.2.1.1" evidence="8"/>
<comment type="catalytic activity">
    <reaction evidence="8">
        <text>acetate + ATP + CoA = acetyl-CoA + AMP + diphosphate</text>
        <dbReference type="Rhea" id="RHEA:23176"/>
        <dbReference type="ChEBI" id="CHEBI:30089"/>
        <dbReference type="ChEBI" id="CHEBI:30616"/>
        <dbReference type="ChEBI" id="CHEBI:33019"/>
        <dbReference type="ChEBI" id="CHEBI:57287"/>
        <dbReference type="ChEBI" id="CHEBI:57288"/>
        <dbReference type="ChEBI" id="CHEBI:456215"/>
        <dbReference type="EC" id="6.2.1.1"/>
    </reaction>
</comment>
<feature type="domain" description="AMP-binding enzyme C-terminal" evidence="10">
    <location>
        <begin position="531"/>
        <end position="609"/>
    </location>
</feature>
<feature type="binding site" evidence="8">
    <location>
        <begin position="411"/>
        <end position="416"/>
    </location>
    <ligand>
        <name>ATP</name>
        <dbReference type="ChEBI" id="CHEBI:30616"/>
    </ligand>
</feature>
<dbReference type="GO" id="GO:0006935">
    <property type="term" value="P:chemotaxis"/>
    <property type="evidence" value="ECO:0007669"/>
    <property type="project" value="UniProtKB-UniRule"/>
</dbReference>
<dbReference type="PROSITE" id="PS00455">
    <property type="entry name" value="AMP_BINDING"/>
    <property type="match status" value="1"/>
</dbReference>
<comment type="cofactor">
    <cofactor evidence="8">
        <name>Mg(2+)</name>
        <dbReference type="ChEBI" id="CHEBI:18420"/>
    </cofactor>
</comment>
<feature type="modified residue" description="N6-acetyllysine" evidence="8">
    <location>
        <position position="609"/>
    </location>
</feature>
<feature type="binding site" evidence="8">
    <location>
        <position position="542"/>
    </location>
    <ligand>
        <name>Mg(2+)</name>
        <dbReference type="ChEBI" id="CHEBI:18420"/>
    </ligand>
</feature>
<dbReference type="OrthoDB" id="9803968at2"/>
<feature type="binding site" evidence="8">
    <location>
        <begin position="387"/>
        <end position="389"/>
    </location>
    <ligand>
        <name>ATP</name>
        <dbReference type="ChEBI" id="CHEBI:30616"/>
    </ligand>
</feature>
<evidence type="ECO:0000313" key="12">
    <source>
        <dbReference type="EMBL" id="KPD03732.1"/>
    </source>
</evidence>
<dbReference type="HAMAP" id="MF_01123">
    <property type="entry name" value="Ac_CoA_synth"/>
    <property type="match status" value="1"/>
</dbReference>
<dbReference type="CDD" id="cd05966">
    <property type="entry name" value="ACS"/>
    <property type="match status" value="1"/>
</dbReference>
<dbReference type="InterPro" id="IPR020845">
    <property type="entry name" value="AMP-binding_CS"/>
</dbReference>
<organism evidence="12 13">
    <name type="scientific">Moellerella wisconsensis ATCC 35017</name>
    <dbReference type="NCBI Taxonomy" id="1354267"/>
    <lineage>
        <taxon>Bacteria</taxon>
        <taxon>Pseudomonadati</taxon>
        <taxon>Pseudomonadota</taxon>
        <taxon>Gammaproteobacteria</taxon>
        <taxon>Enterobacterales</taxon>
        <taxon>Morganellaceae</taxon>
        <taxon>Moellerella</taxon>
    </lineage>
</organism>
<gene>
    <name evidence="8" type="primary">acs</name>
    <name evidence="12" type="ORF">M992_0650</name>
</gene>
<dbReference type="GO" id="GO:0019427">
    <property type="term" value="P:acetyl-CoA biosynthetic process from acetate"/>
    <property type="evidence" value="ECO:0007669"/>
    <property type="project" value="UniProtKB-UniRule"/>
</dbReference>
<dbReference type="NCBIfam" id="TIGR02188">
    <property type="entry name" value="Ac_CoA_lig_AcsA"/>
    <property type="match status" value="1"/>
</dbReference>
<dbReference type="Pfam" id="PF13193">
    <property type="entry name" value="AMP-binding_C"/>
    <property type="match status" value="1"/>
</dbReference>
<dbReference type="GO" id="GO:0005524">
    <property type="term" value="F:ATP binding"/>
    <property type="evidence" value="ECO:0007669"/>
    <property type="project" value="UniProtKB-KW"/>
</dbReference>
<feature type="binding site" evidence="8">
    <location>
        <position position="515"/>
    </location>
    <ligand>
        <name>ATP</name>
        <dbReference type="ChEBI" id="CHEBI:30616"/>
    </ligand>
</feature>
<keyword evidence="13" id="KW-1185">Reference proteome</keyword>
<dbReference type="PANTHER" id="PTHR24095:SF243">
    <property type="entry name" value="ACETYL-COENZYME A SYNTHETASE"/>
    <property type="match status" value="1"/>
</dbReference>
<dbReference type="GO" id="GO:0046872">
    <property type="term" value="F:metal ion binding"/>
    <property type="evidence" value="ECO:0007669"/>
    <property type="project" value="UniProtKB-KW"/>
</dbReference>
<reference evidence="12 13" key="1">
    <citation type="submission" date="2015-07" db="EMBL/GenBank/DDBJ databases">
        <title>ATOL: Assembling a taxonomically balanced genome-scale reconstruction of the evolutionary history of the Enterobacteriaceae.</title>
        <authorList>
            <person name="Plunkett G.III."/>
            <person name="Neeno-Eckwall E.C."/>
            <person name="Glasner J.D."/>
            <person name="Perna N.T."/>
        </authorList>
    </citation>
    <scope>NUCLEOTIDE SEQUENCE [LARGE SCALE GENOMIC DNA]</scope>
    <source>
        <strain evidence="12 13">ATCC 35017</strain>
    </source>
</reference>
<feature type="domain" description="AMP-dependent synthetase/ligase" evidence="9">
    <location>
        <begin position="83"/>
        <end position="466"/>
    </location>
</feature>
<evidence type="ECO:0000256" key="6">
    <source>
        <dbReference type="ARBA" id="ARBA00022842"/>
    </source>
</evidence>
<comment type="similarity">
    <text evidence="1 8">Belongs to the ATP-dependent AMP-binding enzyme family.</text>
</comment>
<dbReference type="Gene3D" id="3.40.50.12780">
    <property type="entry name" value="N-terminal domain of ligase-like"/>
    <property type="match status" value="1"/>
</dbReference>
<feature type="binding site" evidence="8">
    <location>
        <position position="526"/>
    </location>
    <ligand>
        <name>ATP</name>
        <dbReference type="ChEBI" id="CHEBI:30616"/>
    </ligand>
</feature>
<keyword evidence="4 8" id="KW-0547">Nucleotide-binding</keyword>
<dbReference type="RefSeq" id="WP_053907295.1">
    <property type="nucleotide sequence ID" value="NZ_CAWMUS010000007.1"/>
</dbReference>
<dbReference type="EMBL" id="LGAA01000007">
    <property type="protein sequence ID" value="KPD03732.1"/>
    <property type="molecule type" value="Genomic_DNA"/>
</dbReference>